<dbReference type="InterPro" id="IPR011856">
    <property type="entry name" value="tRNA_endonuc-like_dom_sf"/>
</dbReference>
<dbReference type="InterPro" id="IPR011335">
    <property type="entry name" value="Restrct_endonuc-II-like"/>
</dbReference>
<dbReference type="InterPro" id="IPR007560">
    <property type="entry name" value="Restrct_endonuc_IV_Mrr"/>
</dbReference>
<dbReference type="AlphaFoldDB" id="A0AB37VJ71"/>
<sequence>MLNFKELSIDGQDLELLVREILFGLGHRVYWSGKGPDAGKDLIFTENFKSDFVPASRKWLVQCKHKAISGNSVGNGDLDDIVDSCAQHECNGYLLVTSTYPSAAVSQRLEDITNNPRNDVTATYWDYVKIEQVLSSPDLWSIAQRFFPGSTEKWKIYATTSPNTWIANYSGYYFHINNRIGSEYRFYLPDIENKIEEINRAIDTIPENHFFRLRSVYYDDKHGTFTWYIDYMYPHGEKPITEHMALEMFFDDDWNQHYDFKSIKYSGSSDHYDKDHYDFYDPHVGQFLLGMRRY</sequence>
<evidence type="ECO:0000313" key="3">
    <source>
        <dbReference type="Proteomes" id="UP000289016"/>
    </source>
</evidence>
<dbReference type="RefSeq" id="WP_128339379.1">
    <property type="nucleotide sequence ID" value="NZ_QKPI01000026.1"/>
</dbReference>
<accession>A0AB37VJ71</accession>
<dbReference type="Proteomes" id="UP000289016">
    <property type="component" value="Unassembled WGS sequence"/>
</dbReference>
<dbReference type="EMBL" id="QKPI01000026">
    <property type="protein sequence ID" value="RWT79141.1"/>
    <property type="molecule type" value="Genomic_DNA"/>
</dbReference>
<evidence type="ECO:0000259" key="1">
    <source>
        <dbReference type="Pfam" id="PF04471"/>
    </source>
</evidence>
<dbReference type="Gene3D" id="3.40.1350.10">
    <property type="match status" value="1"/>
</dbReference>
<comment type="caution">
    <text evidence="2">The sequence shown here is derived from an EMBL/GenBank/DDBJ whole genome shotgun (WGS) entry which is preliminary data.</text>
</comment>
<organism evidence="2 3">
    <name type="scientific">Enterobacter cloacae</name>
    <dbReference type="NCBI Taxonomy" id="550"/>
    <lineage>
        <taxon>Bacteria</taxon>
        <taxon>Pseudomonadati</taxon>
        <taxon>Pseudomonadota</taxon>
        <taxon>Gammaproteobacteria</taxon>
        <taxon>Enterobacterales</taxon>
        <taxon>Enterobacteriaceae</taxon>
        <taxon>Enterobacter</taxon>
        <taxon>Enterobacter cloacae complex</taxon>
    </lineage>
</organism>
<gene>
    <name evidence="2" type="ORF">DN595_12320</name>
</gene>
<feature type="domain" description="Restriction endonuclease type IV Mrr" evidence="1">
    <location>
        <begin position="8"/>
        <end position="104"/>
    </location>
</feature>
<name>A0AB37VJ71_ENTCL</name>
<dbReference type="GO" id="GO:0009307">
    <property type="term" value="P:DNA restriction-modification system"/>
    <property type="evidence" value="ECO:0007669"/>
    <property type="project" value="InterPro"/>
</dbReference>
<dbReference type="SUPFAM" id="SSF52980">
    <property type="entry name" value="Restriction endonuclease-like"/>
    <property type="match status" value="1"/>
</dbReference>
<dbReference type="GO" id="GO:0004519">
    <property type="term" value="F:endonuclease activity"/>
    <property type="evidence" value="ECO:0007669"/>
    <property type="project" value="InterPro"/>
</dbReference>
<protein>
    <recommendedName>
        <fullName evidence="1">Restriction endonuclease type IV Mrr domain-containing protein</fullName>
    </recommendedName>
</protein>
<evidence type="ECO:0000313" key="2">
    <source>
        <dbReference type="EMBL" id="RWT79141.1"/>
    </source>
</evidence>
<dbReference type="Pfam" id="PF04471">
    <property type="entry name" value="Mrr_cat"/>
    <property type="match status" value="1"/>
</dbReference>
<dbReference type="GO" id="GO:0003677">
    <property type="term" value="F:DNA binding"/>
    <property type="evidence" value="ECO:0007669"/>
    <property type="project" value="InterPro"/>
</dbReference>
<proteinExistence type="predicted"/>
<reference evidence="2 3" key="1">
    <citation type="submission" date="2018-06" db="EMBL/GenBank/DDBJ databases">
        <title>Carbapenemase-producing Enterobacteriaceae present in wastewater treatment plant effluent and nearby surface waters in the US.</title>
        <authorList>
            <person name="Mathys D.A."/>
            <person name="Mollenkopf D.F."/>
            <person name="Feicht S.M."/>
            <person name="Adams R.J."/>
            <person name="Albers A.L."/>
            <person name="Grooters S.V."/>
            <person name="Stuever D.M."/>
            <person name="Daniels J.B."/>
            <person name="Wittum T.E."/>
        </authorList>
    </citation>
    <scope>NUCLEOTIDE SEQUENCE [LARGE SCALE GENOMIC DNA]</scope>
    <source>
        <strain evidence="2 3">GEO_23_Down_A</strain>
    </source>
</reference>